<evidence type="ECO:0000256" key="4">
    <source>
        <dbReference type="ARBA" id="ARBA00022989"/>
    </source>
</evidence>
<comment type="subcellular location">
    <subcellularLocation>
        <location evidence="1">Membrane</location>
        <topology evidence="1">Multi-pass membrane protein</topology>
    </subcellularLocation>
</comment>
<feature type="transmembrane region" description="Helical" evidence="7">
    <location>
        <begin position="94"/>
        <end position="118"/>
    </location>
</feature>
<dbReference type="OrthoDB" id="419616at2759"/>
<sequence length="513" mass="56174">MNDNAENNFKKKKTPLPWQLFIVILIQFAEPITATVIYPFINQFVRETGITGGDERKTGYFAGIIESAFFLAESLTVVHWGIASDRFGRRPVLLMGPLGLSVVMLAFGMSSKFAYLLLFRCLQGSFNGNIGTNNLSLTANPQMTDETNIADAFAQTPLMWSLGVTLGPIMGGFLSQPAIRWPDSLGKLIYLRQHPYFLPCLASATGALLIFLIAFIGLPETLPSAVLRNELKRKNRALRQRTTSGSSTPSSTTSLLSNGEGTLYGSSTHTPERSESLSDIEENSEPLKHNAGDQKPPSMRSLLARREVMFALINHAFLCFSDMCIQVLIPLMWSTSIELGGLGFSPYNIGITMGIFGIFNAFVQATLLGRIVNRFGPRRVHIFCFSAYLISLTNFPVASYLARRAGYVDWKVWSVVSLQLAMVSLSYGAYTSVQLIVTSSAPSKNALGALNGLAQAIGSCMRAFSPTFASSLYAISLQRHLAGGNAVYYILMAIIICGIRFTFLSPKTLRLPT</sequence>
<feature type="compositionally biased region" description="Low complexity" evidence="6">
    <location>
        <begin position="242"/>
        <end position="257"/>
    </location>
</feature>
<evidence type="ECO:0000259" key="8">
    <source>
        <dbReference type="PROSITE" id="PS50850"/>
    </source>
</evidence>
<dbReference type="InterPro" id="IPR011701">
    <property type="entry name" value="MFS"/>
</dbReference>
<feature type="region of interest" description="Disordered" evidence="6">
    <location>
        <begin position="237"/>
        <end position="297"/>
    </location>
</feature>
<evidence type="ECO:0000256" key="7">
    <source>
        <dbReference type="SAM" id="Phobius"/>
    </source>
</evidence>
<gene>
    <name evidence="9" type="ORF">AMATHDRAFT_149852</name>
</gene>
<evidence type="ECO:0000313" key="9">
    <source>
        <dbReference type="EMBL" id="PFH48483.1"/>
    </source>
</evidence>
<feature type="transmembrane region" description="Helical" evidence="7">
    <location>
        <begin position="380"/>
        <end position="401"/>
    </location>
</feature>
<dbReference type="GO" id="GO:0016020">
    <property type="term" value="C:membrane"/>
    <property type="evidence" value="ECO:0007669"/>
    <property type="project" value="UniProtKB-SubCell"/>
</dbReference>
<feature type="transmembrane region" description="Helical" evidence="7">
    <location>
        <begin position="349"/>
        <end position="368"/>
    </location>
</feature>
<evidence type="ECO:0000256" key="1">
    <source>
        <dbReference type="ARBA" id="ARBA00004141"/>
    </source>
</evidence>
<dbReference type="InterPro" id="IPR020846">
    <property type="entry name" value="MFS_dom"/>
</dbReference>
<feature type="transmembrane region" description="Helical" evidence="7">
    <location>
        <begin position="308"/>
        <end position="329"/>
    </location>
</feature>
<evidence type="ECO:0000313" key="10">
    <source>
        <dbReference type="Proteomes" id="UP000242287"/>
    </source>
</evidence>
<dbReference type="EMBL" id="KZ302061">
    <property type="protein sequence ID" value="PFH48483.1"/>
    <property type="molecule type" value="Genomic_DNA"/>
</dbReference>
<feature type="transmembrane region" description="Helical" evidence="7">
    <location>
        <begin position="20"/>
        <end position="41"/>
    </location>
</feature>
<keyword evidence="2" id="KW-0813">Transport</keyword>
<feature type="transmembrane region" description="Helical" evidence="7">
    <location>
        <begin position="158"/>
        <end position="176"/>
    </location>
</feature>
<evidence type="ECO:0000256" key="6">
    <source>
        <dbReference type="SAM" id="MobiDB-lite"/>
    </source>
</evidence>
<dbReference type="SUPFAM" id="SSF103473">
    <property type="entry name" value="MFS general substrate transporter"/>
    <property type="match status" value="1"/>
</dbReference>
<reference evidence="9 10" key="1">
    <citation type="submission" date="2014-02" db="EMBL/GenBank/DDBJ databases">
        <title>Transposable element dynamics among asymbiotic and ectomycorrhizal Amanita fungi.</title>
        <authorList>
            <consortium name="DOE Joint Genome Institute"/>
            <person name="Hess J."/>
            <person name="Skrede I."/>
            <person name="Wolfe B."/>
            <person name="LaButti K."/>
            <person name="Ohm R.A."/>
            <person name="Grigoriev I.V."/>
            <person name="Pringle A."/>
        </authorList>
    </citation>
    <scope>NUCLEOTIDE SEQUENCE [LARGE SCALE GENOMIC DNA]</scope>
    <source>
        <strain evidence="9 10">SKay4041</strain>
    </source>
</reference>
<dbReference type="PANTHER" id="PTHR23504:SF15">
    <property type="entry name" value="MAJOR FACILITATOR SUPERFAMILY (MFS) PROFILE DOMAIN-CONTAINING PROTEIN"/>
    <property type="match status" value="1"/>
</dbReference>
<keyword evidence="4 7" id="KW-1133">Transmembrane helix</keyword>
<feature type="domain" description="Major facilitator superfamily (MFS) profile" evidence="8">
    <location>
        <begin position="19"/>
        <end position="510"/>
    </location>
</feature>
<dbReference type="Pfam" id="PF07690">
    <property type="entry name" value="MFS_1"/>
    <property type="match status" value="1"/>
</dbReference>
<proteinExistence type="predicted"/>
<keyword evidence="5 7" id="KW-0472">Membrane</keyword>
<feature type="transmembrane region" description="Helical" evidence="7">
    <location>
        <begin position="486"/>
        <end position="503"/>
    </location>
</feature>
<organism evidence="9 10">
    <name type="scientific">Amanita thiersii Skay4041</name>
    <dbReference type="NCBI Taxonomy" id="703135"/>
    <lineage>
        <taxon>Eukaryota</taxon>
        <taxon>Fungi</taxon>
        <taxon>Dikarya</taxon>
        <taxon>Basidiomycota</taxon>
        <taxon>Agaricomycotina</taxon>
        <taxon>Agaricomycetes</taxon>
        <taxon>Agaricomycetidae</taxon>
        <taxon>Agaricales</taxon>
        <taxon>Pluteineae</taxon>
        <taxon>Amanitaceae</taxon>
        <taxon>Amanita</taxon>
    </lineage>
</organism>
<keyword evidence="3 7" id="KW-0812">Transmembrane</keyword>
<dbReference type="Proteomes" id="UP000242287">
    <property type="component" value="Unassembled WGS sequence"/>
</dbReference>
<dbReference type="PROSITE" id="PS50850">
    <property type="entry name" value="MFS"/>
    <property type="match status" value="1"/>
</dbReference>
<evidence type="ECO:0000256" key="3">
    <source>
        <dbReference type="ARBA" id="ARBA00022692"/>
    </source>
</evidence>
<accession>A0A2A9NLC9</accession>
<feature type="transmembrane region" description="Helical" evidence="7">
    <location>
        <begin position="413"/>
        <end position="437"/>
    </location>
</feature>
<evidence type="ECO:0000256" key="2">
    <source>
        <dbReference type="ARBA" id="ARBA00022448"/>
    </source>
</evidence>
<dbReference type="AlphaFoldDB" id="A0A2A9NLC9"/>
<dbReference type="PANTHER" id="PTHR23504">
    <property type="entry name" value="MAJOR FACILITATOR SUPERFAMILY DOMAIN-CONTAINING PROTEIN 10"/>
    <property type="match status" value="1"/>
</dbReference>
<keyword evidence="10" id="KW-1185">Reference proteome</keyword>
<dbReference type="GO" id="GO:0022857">
    <property type="term" value="F:transmembrane transporter activity"/>
    <property type="evidence" value="ECO:0007669"/>
    <property type="project" value="InterPro"/>
</dbReference>
<evidence type="ECO:0000256" key="5">
    <source>
        <dbReference type="ARBA" id="ARBA00023136"/>
    </source>
</evidence>
<dbReference type="Gene3D" id="1.20.1250.20">
    <property type="entry name" value="MFS general substrate transporter like domains"/>
    <property type="match status" value="1"/>
</dbReference>
<feature type="transmembrane region" description="Helical" evidence="7">
    <location>
        <begin position="61"/>
        <end position="82"/>
    </location>
</feature>
<name>A0A2A9NLC9_9AGAR</name>
<feature type="transmembrane region" description="Helical" evidence="7">
    <location>
        <begin position="196"/>
        <end position="218"/>
    </location>
</feature>
<protein>
    <recommendedName>
        <fullName evidence="8">Major facilitator superfamily (MFS) profile domain-containing protein</fullName>
    </recommendedName>
</protein>
<dbReference type="InterPro" id="IPR036259">
    <property type="entry name" value="MFS_trans_sf"/>
</dbReference>